<dbReference type="STRING" id="1415166.NONO_c17040"/>
<dbReference type="KEGG" id="nno:NONO_c17040"/>
<evidence type="ECO:0000313" key="1">
    <source>
        <dbReference type="EMBL" id="AHH16505.1"/>
    </source>
</evidence>
<name>W5TAX9_9NOCA</name>
<dbReference type="AlphaFoldDB" id="W5TAX9"/>
<sequence>MHVRQVPDSIRVPTPRWDPRTEACIAVLTSDGHATTLGLADVLHQADDLQAIFGTTPGEVVAVVEYLLGICYAAKVHPGTVREWRKWVSGRHSLDTAAQWLLAQPDDAWNIFDPHKPLGQNAMLAPFLDEHGSGPAQLVLEHAGDYNQFFDHHHLEHPTPLSPAEAFRAMLVQHVYGPGLRGRVSGDLLGPKLNNLATGRLATRMRVLALGETVGDTLRLNLQQYESDGPDYFNTTWTQRGRRDFAHKPSGRMPDGPADLHTVLGRSILLRPSRNEDGALCVDRVIVGAGELLVPLPAEFRQDAVLVPRAKGEFSPLRPDVNKALWREAHALYAAVAENKKGTDLYSRLAELSGFRVRLWAVGLAIENNKLLTWLADSFPWVSGREIELYHAARNGSRAAEYVGIALGRAAEIAQRSTYPGAGSDQKGTLSSRFDTRTEHFAAAAAPFHRLLEATADGTTAAEATDEFARTLVDTARRLLANRLRSLPSNSRGLRARAAAENKLHTELTHSKAPISVREAADDDRDQ</sequence>
<dbReference type="NCBIfam" id="TIGR02547">
    <property type="entry name" value="casA_cse1"/>
    <property type="match status" value="1"/>
</dbReference>
<reference evidence="1 2" key="1">
    <citation type="journal article" date="2014" name="Appl. Environ. Microbiol.">
        <title>Insights into the Microbial Degradation of Rubber and Gutta-Percha by Analysis of the Complete Genome of Nocardia nova SH22a.</title>
        <authorList>
            <person name="Luo Q."/>
            <person name="Hiessl S."/>
            <person name="Poehlein A."/>
            <person name="Daniel R."/>
            <person name="Steinbuchel A."/>
        </authorList>
    </citation>
    <scope>NUCLEOTIDE SEQUENCE [LARGE SCALE GENOMIC DNA]</scope>
    <source>
        <strain evidence="1">SH22a</strain>
    </source>
</reference>
<evidence type="ECO:0000313" key="2">
    <source>
        <dbReference type="Proteomes" id="UP000019150"/>
    </source>
</evidence>
<dbReference type="Gene3D" id="1.10.132.100">
    <property type="match status" value="1"/>
</dbReference>
<dbReference type="HOGENOM" id="CLU_537370_0_0_11"/>
<keyword evidence="2" id="KW-1185">Reference proteome</keyword>
<dbReference type="EMBL" id="CP006850">
    <property type="protein sequence ID" value="AHH16505.1"/>
    <property type="molecule type" value="Genomic_DNA"/>
</dbReference>
<organism evidence="1 2">
    <name type="scientific">Nocardia nova SH22a</name>
    <dbReference type="NCBI Taxonomy" id="1415166"/>
    <lineage>
        <taxon>Bacteria</taxon>
        <taxon>Bacillati</taxon>
        <taxon>Actinomycetota</taxon>
        <taxon>Actinomycetes</taxon>
        <taxon>Mycobacteriales</taxon>
        <taxon>Nocardiaceae</taxon>
        <taxon>Nocardia</taxon>
    </lineage>
</organism>
<accession>W5TAX9</accession>
<dbReference type="eggNOG" id="COG1203">
    <property type="taxonomic scope" value="Bacteria"/>
</dbReference>
<protein>
    <submittedName>
        <fullName evidence="1">CRISPR-associated protein</fullName>
    </submittedName>
</protein>
<proteinExistence type="predicted"/>
<dbReference type="InterPro" id="IPR013381">
    <property type="entry name" value="CRISPR-assoc_prot_Cse1"/>
</dbReference>
<dbReference type="OrthoDB" id="3187690at2"/>
<dbReference type="Pfam" id="PF09481">
    <property type="entry name" value="CRISPR_Cse1"/>
    <property type="match status" value="1"/>
</dbReference>
<dbReference type="Proteomes" id="UP000019150">
    <property type="component" value="Chromosome"/>
</dbReference>
<dbReference type="PATRIC" id="fig|1415166.3.peg.1733"/>
<gene>
    <name evidence="1" type="ORF">NONO_c17040</name>
</gene>